<protein>
    <submittedName>
        <fullName evidence="2">Uncharacterized protein</fullName>
    </submittedName>
</protein>
<organism evidence="2 3">
    <name type="scientific">Bifiguratus adelaidae</name>
    <dbReference type="NCBI Taxonomy" id="1938954"/>
    <lineage>
        <taxon>Eukaryota</taxon>
        <taxon>Fungi</taxon>
        <taxon>Fungi incertae sedis</taxon>
        <taxon>Mucoromycota</taxon>
        <taxon>Mucoromycotina</taxon>
        <taxon>Endogonomycetes</taxon>
        <taxon>Endogonales</taxon>
        <taxon>Endogonales incertae sedis</taxon>
        <taxon>Bifiguratus</taxon>
    </lineage>
</organism>
<dbReference type="Pfam" id="PF15370">
    <property type="entry name" value="NOPCHAP1"/>
    <property type="match status" value="1"/>
</dbReference>
<name>A0A261XU96_9FUNG</name>
<dbReference type="PANTHER" id="PTHR28674">
    <property type="entry name" value="SIMILAR TO DNA SEGMENT, CHR 10, WAYNE STATE UNIVERSITY 102,-EXPRESSED"/>
    <property type="match status" value="1"/>
</dbReference>
<sequence length="170" mass="18952">MARKQREYLDLSSKEDTIAQLLHPKATDAEPTDRTTFPLPPSDLESRLSAFLPQLQSSNAQLTERLKTDPASVDIEQVEGPHIEMNLGLGVFDVKDEGQLGDAVVVHTDAHTSSGAAEPTAIKYRVDEDEEEEEEEEDDEEEAEEDEDEDDTANRGRRQHPGIKDLDQSP</sequence>
<proteinExistence type="predicted"/>
<dbReference type="PANTHER" id="PTHR28674:SF1">
    <property type="entry name" value="NOP PROTEIN CHAPERONE 1"/>
    <property type="match status" value="1"/>
</dbReference>
<dbReference type="GO" id="GO:0062064">
    <property type="term" value="F:box C/D methylation guide snoRNP complex binding"/>
    <property type="evidence" value="ECO:0007669"/>
    <property type="project" value="TreeGrafter"/>
</dbReference>
<comment type="caution">
    <text evidence="2">The sequence shown here is derived from an EMBL/GenBank/DDBJ whole genome shotgun (WGS) entry which is preliminary data.</text>
</comment>
<reference evidence="2 3" key="1">
    <citation type="journal article" date="2017" name="Mycologia">
        <title>Bifiguratus adelaidae, gen. et sp. nov., a new member of Mucoromycotina in endophytic and soil-dwelling habitats.</title>
        <authorList>
            <person name="Torres-Cruz T.J."/>
            <person name="Billingsley Tobias T.L."/>
            <person name="Almatruk M."/>
            <person name="Hesse C."/>
            <person name="Kuske C.R."/>
            <person name="Desiro A."/>
            <person name="Benucci G.M."/>
            <person name="Bonito G."/>
            <person name="Stajich J.E."/>
            <person name="Dunlap C."/>
            <person name="Arnold A.E."/>
            <person name="Porras-Alfaro A."/>
        </authorList>
    </citation>
    <scope>NUCLEOTIDE SEQUENCE [LARGE SCALE GENOMIC DNA]</scope>
    <source>
        <strain evidence="2 3">AZ0501</strain>
    </source>
</reference>
<feature type="region of interest" description="Disordered" evidence="1">
    <location>
        <begin position="23"/>
        <end position="43"/>
    </location>
</feature>
<feature type="region of interest" description="Disordered" evidence="1">
    <location>
        <begin position="109"/>
        <end position="170"/>
    </location>
</feature>
<evidence type="ECO:0000313" key="2">
    <source>
        <dbReference type="EMBL" id="OZJ01814.1"/>
    </source>
</evidence>
<keyword evidence="3" id="KW-1185">Reference proteome</keyword>
<feature type="compositionally biased region" description="Acidic residues" evidence="1">
    <location>
        <begin position="127"/>
        <end position="151"/>
    </location>
</feature>
<dbReference type="Proteomes" id="UP000242875">
    <property type="component" value="Unassembled WGS sequence"/>
</dbReference>
<evidence type="ECO:0000256" key="1">
    <source>
        <dbReference type="SAM" id="MobiDB-lite"/>
    </source>
</evidence>
<evidence type="ECO:0000313" key="3">
    <source>
        <dbReference type="Proteomes" id="UP000242875"/>
    </source>
</evidence>
<dbReference type="GO" id="GO:0000492">
    <property type="term" value="P:box C/D snoRNP assembly"/>
    <property type="evidence" value="ECO:0007669"/>
    <property type="project" value="InterPro"/>
</dbReference>
<dbReference type="InterPro" id="IPR027921">
    <property type="entry name" value="NOPCHAP1"/>
</dbReference>
<dbReference type="EMBL" id="MVBO01000234">
    <property type="protein sequence ID" value="OZJ01814.1"/>
    <property type="molecule type" value="Genomic_DNA"/>
</dbReference>
<dbReference type="OrthoDB" id="1112980at2759"/>
<accession>A0A261XU96</accession>
<gene>
    <name evidence="2" type="ORF">BZG36_05165</name>
</gene>
<dbReference type="AlphaFoldDB" id="A0A261XU96"/>